<gene>
    <name evidence="2" type="ORF">niasHT_003978</name>
</gene>
<evidence type="ECO:0000256" key="1">
    <source>
        <dbReference type="SAM" id="MobiDB-lite"/>
    </source>
</evidence>
<dbReference type="AlphaFoldDB" id="A0ABD2M6D2"/>
<feature type="compositionally biased region" description="Polar residues" evidence="1">
    <location>
        <begin position="124"/>
        <end position="138"/>
    </location>
</feature>
<dbReference type="EMBL" id="JBICBT010000132">
    <property type="protein sequence ID" value="KAL3122622.1"/>
    <property type="molecule type" value="Genomic_DNA"/>
</dbReference>
<protein>
    <submittedName>
        <fullName evidence="2">Uncharacterized protein</fullName>
    </submittedName>
</protein>
<proteinExistence type="predicted"/>
<feature type="compositionally biased region" description="Low complexity" evidence="1">
    <location>
        <begin position="85"/>
        <end position="98"/>
    </location>
</feature>
<sequence length="333" mass="35787">MKDKNSASPNIFIIQNHNSNNNNSSNSNSNNNVAKIKKFGSLNEETPSPTVGGSIEPLDDDAPPAHVAQVEYRISMRSAGGNDTRSAGGCSSGGSAARRTFRTMPRGSPRPPVRAASQQQQQQTSYAKASDGTESSATVALLTRPERLLQQEMNRLKRQNSDPSPALKRRPKLEIMPPTSPNTSSLFDRPISPVYPHQIDEDLLKVPLRSGTSPSVVSFQSDPESCLDGLYPTKYGGGVSYGEDDDDYDEPFSIGTFPLFPRPLFRASLLPAAPSSTPPPTVPCRVPSIADSRSQMAATAFHYSPPAPPPGAICLLCVPAAIRLERAYIAVEP</sequence>
<feature type="region of interest" description="Disordered" evidence="1">
    <location>
        <begin position="1"/>
        <end position="62"/>
    </location>
</feature>
<reference evidence="2 3" key="1">
    <citation type="submission" date="2024-10" db="EMBL/GenBank/DDBJ databases">
        <authorList>
            <person name="Kim D."/>
        </authorList>
    </citation>
    <scope>NUCLEOTIDE SEQUENCE [LARGE SCALE GENOMIC DNA]</scope>
    <source>
        <strain evidence="2">BH-2024</strain>
    </source>
</reference>
<dbReference type="Proteomes" id="UP001620626">
    <property type="component" value="Unassembled WGS sequence"/>
</dbReference>
<feature type="compositionally biased region" description="Polar residues" evidence="1">
    <location>
        <begin position="1"/>
        <end position="17"/>
    </location>
</feature>
<comment type="caution">
    <text evidence="2">The sequence shown here is derived from an EMBL/GenBank/DDBJ whole genome shotgun (WGS) entry which is preliminary data.</text>
</comment>
<feature type="region of interest" description="Disordered" evidence="1">
    <location>
        <begin position="77"/>
        <end position="190"/>
    </location>
</feature>
<organism evidence="2 3">
    <name type="scientific">Heterodera trifolii</name>
    <dbReference type="NCBI Taxonomy" id="157864"/>
    <lineage>
        <taxon>Eukaryota</taxon>
        <taxon>Metazoa</taxon>
        <taxon>Ecdysozoa</taxon>
        <taxon>Nematoda</taxon>
        <taxon>Chromadorea</taxon>
        <taxon>Rhabditida</taxon>
        <taxon>Tylenchina</taxon>
        <taxon>Tylenchomorpha</taxon>
        <taxon>Tylenchoidea</taxon>
        <taxon>Heteroderidae</taxon>
        <taxon>Heteroderinae</taxon>
        <taxon>Heterodera</taxon>
    </lineage>
</organism>
<accession>A0ABD2M6D2</accession>
<evidence type="ECO:0000313" key="2">
    <source>
        <dbReference type="EMBL" id="KAL3122622.1"/>
    </source>
</evidence>
<evidence type="ECO:0000313" key="3">
    <source>
        <dbReference type="Proteomes" id="UP001620626"/>
    </source>
</evidence>
<keyword evidence="3" id="KW-1185">Reference proteome</keyword>
<feature type="compositionally biased region" description="Low complexity" evidence="1">
    <location>
        <begin position="18"/>
        <end position="32"/>
    </location>
</feature>
<name>A0ABD2M6D2_9BILA</name>